<evidence type="ECO:0000256" key="19">
    <source>
        <dbReference type="PIRSR" id="PIRSR600823-4"/>
    </source>
</evidence>
<dbReference type="InterPro" id="IPR002016">
    <property type="entry name" value="Haem_peroxidase"/>
</dbReference>
<dbReference type="FunFam" id="1.10.520.10:FF:000006">
    <property type="entry name" value="Peroxidase"/>
    <property type="match status" value="1"/>
</dbReference>
<evidence type="ECO:0000256" key="1">
    <source>
        <dbReference type="ARBA" id="ARBA00000189"/>
    </source>
</evidence>
<organism evidence="23 24">
    <name type="scientific">Kingdonia uniflora</name>
    <dbReference type="NCBI Taxonomy" id="39325"/>
    <lineage>
        <taxon>Eukaryota</taxon>
        <taxon>Viridiplantae</taxon>
        <taxon>Streptophyta</taxon>
        <taxon>Embryophyta</taxon>
        <taxon>Tracheophyta</taxon>
        <taxon>Spermatophyta</taxon>
        <taxon>Magnoliopsida</taxon>
        <taxon>Ranunculales</taxon>
        <taxon>Circaeasteraceae</taxon>
        <taxon>Kingdonia</taxon>
    </lineage>
</organism>
<keyword evidence="24" id="KW-1185">Reference proteome</keyword>
<feature type="binding site" evidence="18">
    <location>
        <position position="77"/>
    </location>
    <ligand>
        <name>Ca(2+)</name>
        <dbReference type="ChEBI" id="CHEBI:29108"/>
        <label>1</label>
    </ligand>
</feature>
<feature type="signal peptide" evidence="21">
    <location>
        <begin position="1"/>
        <end position="27"/>
    </location>
</feature>
<dbReference type="GO" id="GO:0042744">
    <property type="term" value="P:hydrogen peroxide catabolic process"/>
    <property type="evidence" value="ECO:0007669"/>
    <property type="project" value="UniProtKB-KW"/>
</dbReference>
<evidence type="ECO:0000256" key="14">
    <source>
        <dbReference type="ARBA" id="ARBA00023180"/>
    </source>
</evidence>
<dbReference type="GO" id="GO:0140825">
    <property type="term" value="F:lactoperoxidase activity"/>
    <property type="evidence" value="ECO:0007669"/>
    <property type="project" value="UniProtKB-EC"/>
</dbReference>
<feature type="binding site" evidence="17">
    <location>
        <position position="170"/>
    </location>
    <ligand>
        <name>substrate</name>
    </ligand>
</feature>
<feature type="site" description="Transition state stabilizer" evidence="19">
    <location>
        <position position="69"/>
    </location>
</feature>
<feature type="binding site" evidence="18">
    <location>
        <position position="95"/>
    </location>
    <ligand>
        <name>Ca(2+)</name>
        <dbReference type="ChEBI" id="CHEBI:29108"/>
        <label>1</label>
    </ligand>
</feature>
<dbReference type="AlphaFoldDB" id="A0A7J7NCP2"/>
<dbReference type="GO" id="GO:0005576">
    <property type="term" value="C:extracellular region"/>
    <property type="evidence" value="ECO:0007669"/>
    <property type="project" value="UniProtKB-SubCell"/>
</dbReference>
<dbReference type="PRINTS" id="PR00458">
    <property type="entry name" value="PEROXIDASE"/>
</dbReference>
<feature type="binding site" evidence="18">
    <location>
        <position position="238"/>
    </location>
    <ligand>
        <name>Ca(2+)</name>
        <dbReference type="ChEBI" id="CHEBI:29108"/>
        <label>2</label>
    </ligand>
</feature>
<comment type="function">
    <text evidence="2">Removal of H(2)O(2), oxidation of toxic reductants, biosynthesis and degradation of lignin, suberization, auxin catabolism, response to environmental stresses such as wounding, pathogen attack and oxidative stress. These functions might be dependent on each isozyme/isoform in each plant tissue.</text>
</comment>
<dbReference type="EMBL" id="JACGCM010000883">
    <property type="protein sequence ID" value="KAF6164824.1"/>
    <property type="molecule type" value="Genomic_DNA"/>
</dbReference>
<comment type="cofactor">
    <cofactor evidence="21">
        <name>heme b</name>
        <dbReference type="ChEBI" id="CHEBI:60344"/>
    </cofactor>
    <text evidence="21">Binds 1 heme b (iron(II)-protoporphyrin IX) group per subunit.</text>
</comment>
<protein>
    <recommendedName>
        <fullName evidence="4 21">Peroxidase</fullName>
        <ecNumber evidence="4 21">1.11.1.7</ecNumber>
    </recommendedName>
</protein>
<evidence type="ECO:0000256" key="18">
    <source>
        <dbReference type="PIRSR" id="PIRSR600823-3"/>
    </source>
</evidence>
<keyword evidence="12 21" id="KW-0408">Iron</keyword>
<comment type="subcellular location">
    <subcellularLocation>
        <location evidence="3 21">Secreted</location>
    </subcellularLocation>
</comment>
<comment type="cofactor">
    <cofactor evidence="18 21">
        <name>Ca(2+)</name>
        <dbReference type="ChEBI" id="CHEBI:29108"/>
    </cofactor>
    <text evidence="18 21">Binds 2 calcium ions per subunit.</text>
</comment>
<sequence length="320" mass="34852">MKTNNITNIVLLVSLLFAFELLIVCESSDQGPLILNFYSKTCSKAEGIVSSIILRRVAANPVLGAKLLRLHFHDCFVRGCDASILLDPVGSDQTEKQSLPNLSLSGFDVIDEIKTKIEKVCPGVVSCADILALAARDSVSVRFKIPLWEVPTGRRDGIVSLIADPLVNLPSPFANFASLQSLFTRKGLNLTDLVALSGRLYNFSNTSNTDPTLDPAYANFLRAKCPNPPNSATTVELDPQSSLSFDTRYFNALLQKKGLLVSDAALLTNVGSAQIVNQFQNPIKFFVEFAKSMKKMGAMGVLSGNAGEIRKQCRVVNRRP</sequence>
<dbReference type="PROSITE" id="PS00436">
    <property type="entry name" value="PEROXIDASE_2"/>
    <property type="match status" value="1"/>
</dbReference>
<keyword evidence="6 21" id="KW-0575">Peroxidase</keyword>
<keyword evidence="13 20" id="KW-1015">Disulfide bond</keyword>
<proteinExistence type="inferred from homology"/>
<keyword evidence="11 21" id="KW-0560">Oxidoreductase</keyword>
<evidence type="ECO:0000256" key="13">
    <source>
        <dbReference type="ARBA" id="ARBA00023157"/>
    </source>
</evidence>
<evidence type="ECO:0000256" key="10">
    <source>
        <dbReference type="ARBA" id="ARBA00022837"/>
    </source>
</evidence>
<dbReference type="Proteomes" id="UP000541444">
    <property type="component" value="Unassembled WGS sequence"/>
</dbReference>
<evidence type="ECO:0000256" key="15">
    <source>
        <dbReference type="ARBA" id="ARBA00023324"/>
    </source>
</evidence>
<feature type="binding site" evidence="18">
    <location>
        <position position="83"/>
    </location>
    <ligand>
        <name>Ca(2+)</name>
        <dbReference type="ChEBI" id="CHEBI:29108"/>
        <label>1</label>
    </ligand>
</feature>
<evidence type="ECO:0000256" key="6">
    <source>
        <dbReference type="ARBA" id="ARBA00022559"/>
    </source>
</evidence>
<feature type="disulfide bond" evidence="20">
    <location>
        <begin position="75"/>
        <end position="80"/>
    </location>
</feature>
<feature type="disulfide bond" evidence="20">
    <location>
        <begin position="42"/>
        <end position="121"/>
    </location>
</feature>
<dbReference type="PANTHER" id="PTHR31235">
    <property type="entry name" value="PEROXIDASE 25-RELATED"/>
    <property type="match status" value="1"/>
</dbReference>
<dbReference type="GO" id="GO:0006979">
    <property type="term" value="P:response to oxidative stress"/>
    <property type="evidence" value="ECO:0007669"/>
    <property type="project" value="UniProtKB-UniRule"/>
</dbReference>
<evidence type="ECO:0000259" key="22">
    <source>
        <dbReference type="PROSITE" id="PS50873"/>
    </source>
</evidence>
<keyword evidence="10 18" id="KW-0106">Calcium</keyword>
<evidence type="ECO:0000313" key="24">
    <source>
        <dbReference type="Proteomes" id="UP000541444"/>
    </source>
</evidence>
<dbReference type="InterPro" id="IPR019794">
    <property type="entry name" value="Peroxidases_AS"/>
</dbReference>
<evidence type="ECO:0000256" key="17">
    <source>
        <dbReference type="PIRSR" id="PIRSR600823-2"/>
    </source>
</evidence>
<evidence type="ECO:0000256" key="9">
    <source>
        <dbReference type="ARBA" id="ARBA00022729"/>
    </source>
</evidence>
<dbReference type="GO" id="GO:0046872">
    <property type="term" value="F:metal ion binding"/>
    <property type="evidence" value="ECO:0007669"/>
    <property type="project" value="UniProtKB-UniRule"/>
</dbReference>
<evidence type="ECO:0000256" key="5">
    <source>
        <dbReference type="ARBA" id="ARBA00022525"/>
    </source>
</evidence>
<feature type="chain" id="PRO_5029939386" description="Peroxidase" evidence="21">
    <location>
        <begin position="28"/>
        <end position="320"/>
    </location>
</feature>
<keyword evidence="8 18" id="KW-0479">Metal-binding</keyword>
<keyword evidence="5 21" id="KW-0964">Secreted</keyword>
<feature type="binding site" evidence="18">
    <location>
        <position position="74"/>
    </location>
    <ligand>
        <name>Ca(2+)</name>
        <dbReference type="ChEBI" id="CHEBI:29108"/>
        <label>1</label>
    </ligand>
</feature>
<comment type="catalytic activity">
    <reaction evidence="1 21">
        <text>2 a phenolic donor + H2O2 = 2 a phenolic radical donor + 2 H2O</text>
        <dbReference type="Rhea" id="RHEA:56136"/>
        <dbReference type="ChEBI" id="CHEBI:15377"/>
        <dbReference type="ChEBI" id="CHEBI:16240"/>
        <dbReference type="ChEBI" id="CHEBI:139520"/>
        <dbReference type="ChEBI" id="CHEBI:139521"/>
        <dbReference type="EC" id="1.11.1.7"/>
    </reaction>
</comment>
<evidence type="ECO:0000256" key="12">
    <source>
        <dbReference type="ARBA" id="ARBA00023004"/>
    </source>
</evidence>
<dbReference type="InterPro" id="IPR000823">
    <property type="entry name" value="Peroxidase_pln"/>
</dbReference>
<dbReference type="PRINTS" id="PR00461">
    <property type="entry name" value="PLPEROXIDASE"/>
</dbReference>
<name>A0A7J7NCP2_9MAGN</name>
<dbReference type="FunFam" id="1.10.420.10:FF:000001">
    <property type="entry name" value="Peroxidase"/>
    <property type="match status" value="1"/>
</dbReference>
<feature type="binding site" evidence="18">
    <location>
        <position position="246"/>
    </location>
    <ligand>
        <name>Ca(2+)</name>
        <dbReference type="ChEBI" id="CHEBI:29108"/>
        <label>2</label>
    </ligand>
</feature>
<dbReference type="Pfam" id="PF00141">
    <property type="entry name" value="peroxidase"/>
    <property type="match status" value="1"/>
</dbReference>
<feature type="binding site" evidence="18">
    <location>
        <position position="79"/>
    </location>
    <ligand>
        <name>Ca(2+)</name>
        <dbReference type="ChEBI" id="CHEBI:29108"/>
        <label>1</label>
    </ligand>
</feature>
<accession>A0A7J7NCP2</accession>
<comment type="similarity">
    <text evidence="21">Belongs to the peroxidase family. Classical plant (class III) peroxidase subfamily.</text>
</comment>
<evidence type="ECO:0000256" key="4">
    <source>
        <dbReference type="ARBA" id="ARBA00012313"/>
    </source>
</evidence>
<keyword evidence="9 21" id="KW-0732">Signal</keyword>
<dbReference type="Gene3D" id="1.10.520.10">
    <property type="match status" value="1"/>
</dbReference>
<keyword evidence="14" id="KW-0325">Glycoprotein</keyword>
<dbReference type="InterPro" id="IPR033905">
    <property type="entry name" value="Secretory_peroxidase"/>
</dbReference>
<evidence type="ECO:0000256" key="7">
    <source>
        <dbReference type="ARBA" id="ARBA00022617"/>
    </source>
</evidence>
<evidence type="ECO:0000256" key="21">
    <source>
        <dbReference type="RuleBase" id="RU362060"/>
    </source>
</evidence>
<feature type="domain" description="Plant heme peroxidase family profile" evidence="22">
    <location>
        <begin position="32"/>
        <end position="317"/>
    </location>
</feature>
<comment type="caution">
    <text evidence="23">The sequence shown here is derived from an EMBL/GenBank/DDBJ whole genome shotgun (WGS) entry which is preliminary data.</text>
</comment>
<evidence type="ECO:0000256" key="20">
    <source>
        <dbReference type="PIRSR" id="PIRSR600823-5"/>
    </source>
</evidence>
<reference evidence="23 24" key="1">
    <citation type="journal article" date="2020" name="IScience">
        <title>Genome Sequencing of the Endangered Kingdonia uniflora (Circaeasteraceae, Ranunculales) Reveals Potential Mechanisms of Evolutionary Specialization.</title>
        <authorList>
            <person name="Sun Y."/>
            <person name="Deng T."/>
            <person name="Zhang A."/>
            <person name="Moore M.J."/>
            <person name="Landis J.B."/>
            <person name="Lin N."/>
            <person name="Zhang H."/>
            <person name="Zhang X."/>
            <person name="Huang J."/>
            <person name="Zhang X."/>
            <person name="Sun H."/>
            <person name="Wang H."/>
        </authorList>
    </citation>
    <scope>NUCLEOTIDE SEQUENCE [LARGE SCALE GENOMIC DNA]</scope>
    <source>
        <strain evidence="23">TB1705</strain>
        <tissue evidence="23">Leaf</tissue>
    </source>
</reference>
<evidence type="ECO:0000256" key="3">
    <source>
        <dbReference type="ARBA" id="ARBA00004613"/>
    </source>
</evidence>
<feature type="disulfide bond" evidence="20">
    <location>
        <begin position="127"/>
        <end position="313"/>
    </location>
</feature>
<keyword evidence="15 21" id="KW-0376">Hydrogen peroxide</keyword>
<evidence type="ECO:0000256" key="2">
    <source>
        <dbReference type="ARBA" id="ARBA00002322"/>
    </source>
</evidence>
<evidence type="ECO:0000256" key="8">
    <source>
        <dbReference type="ARBA" id="ARBA00022723"/>
    </source>
</evidence>
<keyword evidence="7 21" id="KW-0349">Heme</keyword>
<gene>
    <name evidence="23" type="ORF">GIB67_030696</name>
</gene>
<feature type="binding site" evidence="18">
    <location>
        <position position="81"/>
    </location>
    <ligand>
        <name>Ca(2+)</name>
        <dbReference type="ChEBI" id="CHEBI:29108"/>
        <label>1</label>
    </ligand>
</feature>
<dbReference type="OrthoDB" id="2113341at2759"/>
<dbReference type="Gene3D" id="1.10.420.10">
    <property type="entry name" value="Peroxidase, domain 2"/>
    <property type="match status" value="1"/>
</dbReference>
<evidence type="ECO:0000256" key="16">
    <source>
        <dbReference type="PIRSR" id="PIRSR600823-1"/>
    </source>
</evidence>
<dbReference type="CDD" id="cd00693">
    <property type="entry name" value="secretory_peroxidase"/>
    <property type="match status" value="1"/>
</dbReference>
<dbReference type="PROSITE" id="PS50873">
    <property type="entry name" value="PEROXIDASE_4"/>
    <property type="match status" value="1"/>
</dbReference>
<evidence type="ECO:0000256" key="11">
    <source>
        <dbReference type="ARBA" id="ARBA00023002"/>
    </source>
</evidence>
<feature type="active site" description="Proton acceptor" evidence="16">
    <location>
        <position position="73"/>
    </location>
</feature>
<dbReference type="GO" id="GO:0020037">
    <property type="term" value="F:heme binding"/>
    <property type="evidence" value="ECO:0007669"/>
    <property type="project" value="UniProtKB-UniRule"/>
</dbReference>
<dbReference type="InterPro" id="IPR010255">
    <property type="entry name" value="Haem_peroxidase_sf"/>
</dbReference>
<evidence type="ECO:0000313" key="23">
    <source>
        <dbReference type="EMBL" id="KAF6164824.1"/>
    </source>
</evidence>
<dbReference type="EC" id="1.11.1.7" evidence="4 21"/>
<dbReference type="SUPFAM" id="SSF48113">
    <property type="entry name" value="Heme-dependent peroxidases"/>
    <property type="match status" value="1"/>
</dbReference>